<dbReference type="InterPro" id="IPR013149">
    <property type="entry name" value="ADH-like_C"/>
</dbReference>
<proteinExistence type="predicted"/>
<accession>R8BYD2</accession>
<dbReference type="Pfam" id="PF00107">
    <property type="entry name" value="ADH_zinc_N"/>
    <property type="match status" value="1"/>
</dbReference>
<keyword evidence="3" id="KW-1185">Reference proteome</keyword>
<dbReference type="InterPro" id="IPR013154">
    <property type="entry name" value="ADH-like_N"/>
</dbReference>
<dbReference type="Gene3D" id="3.90.180.10">
    <property type="entry name" value="Medium-chain alcohol dehydrogenases, catalytic domain"/>
    <property type="match status" value="1"/>
</dbReference>
<dbReference type="PANTHER" id="PTHR45033:SF2">
    <property type="entry name" value="ZINC-TYPE ALCOHOL DEHYDROGENASE-LIKE PROTEIN C1773.06C"/>
    <property type="match status" value="1"/>
</dbReference>
<reference evidence="3" key="1">
    <citation type="journal article" date="2013" name="Genome Announc.">
        <title>Draft genome sequence of the ascomycete Phaeoacremonium aleophilum strain UCR-PA7, a causal agent of the esca disease complex in grapevines.</title>
        <authorList>
            <person name="Blanco-Ulate B."/>
            <person name="Rolshausen P."/>
            <person name="Cantu D."/>
        </authorList>
    </citation>
    <scope>NUCLEOTIDE SEQUENCE [LARGE SCALE GENOMIC DNA]</scope>
    <source>
        <strain evidence="3">UCR-PA7</strain>
    </source>
</reference>
<dbReference type="SUPFAM" id="SSF51735">
    <property type="entry name" value="NAD(P)-binding Rossmann-fold domains"/>
    <property type="match status" value="1"/>
</dbReference>
<name>R8BYD2_PHAM7</name>
<evidence type="ECO:0000313" key="3">
    <source>
        <dbReference type="Proteomes" id="UP000014074"/>
    </source>
</evidence>
<dbReference type="AlphaFoldDB" id="R8BYD2"/>
<dbReference type="KEGG" id="tmn:UCRPA7_120"/>
<dbReference type="Pfam" id="PF08240">
    <property type="entry name" value="ADH_N"/>
    <property type="match status" value="1"/>
</dbReference>
<feature type="domain" description="Enoyl reductase (ER)" evidence="1">
    <location>
        <begin position="5"/>
        <end position="294"/>
    </location>
</feature>
<dbReference type="CDD" id="cd08276">
    <property type="entry name" value="MDR7"/>
    <property type="match status" value="1"/>
</dbReference>
<organism evidence="2 3">
    <name type="scientific">Phaeoacremonium minimum (strain UCR-PA7)</name>
    <name type="common">Esca disease fungus</name>
    <name type="synonym">Togninia minima</name>
    <dbReference type="NCBI Taxonomy" id="1286976"/>
    <lineage>
        <taxon>Eukaryota</taxon>
        <taxon>Fungi</taxon>
        <taxon>Dikarya</taxon>
        <taxon>Ascomycota</taxon>
        <taxon>Pezizomycotina</taxon>
        <taxon>Sordariomycetes</taxon>
        <taxon>Sordariomycetidae</taxon>
        <taxon>Togniniales</taxon>
        <taxon>Togniniaceae</taxon>
        <taxon>Phaeoacremonium</taxon>
    </lineage>
</organism>
<dbReference type="OrthoDB" id="9930022at2759"/>
<dbReference type="PANTHER" id="PTHR45033">
    <property type="match status" value="1"/>
</dbReference>
<dbReference type="RefSeq" id="XP_007910909.1">
    <property type="nucleotide sequence ID" value="XM_007912718.1"/>
</dbReference>
<dbReference type="GO" id="GO:0016491">
    <property type="term" value="F:oxidoreductase activity"/>
    <property type="evidence" value="ECO:0007669"/>
    <property type="project" value="InterPro"/>
</dbReference>
<gene>
    <name evidence="2" type="ORF">UCRPA7_120</name>
</gene>
<protein>
    <submittedName>
        <fullName evidence="2">Putative alcohol dehydrogenase protein</fullName>
    </submittedName>
</protein>
<dbReference type="InterPro" id="IPR011032">
    <property type="entry name" value="GroES-like_sf"/>
</dbReference>
<dbReference type="SUPFAM" id="SSF50129">
    <property type="entry name" value="GroES-like"/>
    <property type="match status" value="1"/>
</dbReference>
<dbReference type="InterPro" id="IPR036291">
    <property type="entry name" value="NAD(P)-bd_dom_sf"/>
</dbReference>
<dbReference type="Gene3D" id="3.40.50.720">
    <property type="entry name" value="NAD(P)-binding Rossmann-like Domain"/>
    <property type="match status" value="1"/>
</dbReference>
<evidence type="ECO:0000259" key="1">
    <source>
        <dbReference type="SMART" id="SM00829"/>
    </source>
</evidence>
<dbReference type="InterPro" id="IPR052711">
    <property type="entry name" value="Zinc_ADH-like"/>
</dbReference>
<dbReference type="eggNOG" id="KOG1198">
    <property type="taxonomic scope" value="Eukaryota"/>
</dbReference>
<sequence length="297" mass="32080">MMATGTYYWGQSDPVVPVSDGAGEVISVGSKVRRFKLGDGVIPTFYQWFTAGTLNWQIIDSSLGAKADGVLREYAVFNEEGLVHMPSNLSYEEAATLPCAGLTAWNCLYGPRSLRAGDTVVTQGTGGVSMFALQFAVAAGAEVISTTSSKDKAERLTQLGARHVINYKEDANWGETAKKLSVGQQGANYVIEIGGPATIHQSSKAAAVGGEVTIVGRRSVEAGSKEVAAWNPHGVVHGTRRITVGSRVEFEAMNRAIEVNKIQPVIDDRIFAFEEAKEAFQYLWDQKHIGKVIIKIR</sequence>
<dbReference type="HOGENOM" id="CLU_026673_3_4_1"/>
<dbReference type="Proteomes" id="UP000014074">
    <property type="component" value="Unassembled WGS sequence"/>
</dbReference>
<dbReference type="EMBL" id="KB932780">
    <property type="protein sequence ID" value="EOO04358.1"/>
    <property type="molecule type" value="Genomic_DNA"/>
</dbReference>
<dbReference type="SMART" id="SM00829">
    <property type="entry name" value="PKS_ER"/>
    <property type="match status" value="1"/>
</dbReference>
<dbReference type="GeneID" id="19321328"/>
<evidence type="ECO:0000313" key="2">
    <source>
        <dbReference type="EMBL" id="EOO04358.1"/>
    </source>
</evidence>
<dbReference type="InterPro" id="IPR020843">
    <property type="entry name" value="ER"/>
</dbReference>